<dbReference type="AlphaFoldDB" id="D1CBU2"/>
<dbReference type="FunFam" id="2.40.50.140:FF:000051">
    <property type="entry name" value="RNA-binding transcriptional accessory protein"/>
    <property type="match status" value="1"/>
</dbReference>
<dbReference type="eggNOG" id="COG0539">
    <property type="taxonomic scope" value="Bacteria"/>
</dbReference>
<dbReference type="GO" id="GO:0003735">
    <property type="term" value="F:structural constituent of ribosome"/>
    <property type="evidence" value="ECO:0007669"/>
    <property type="project" value="TreeGrafter"/>
</dbReference>
<sequence length="431" mass="47649">MTHESMGTTGQHYNDPFPGENEELDREGSGSGNPSAGSQDKDNNPRSQREQQNSQPEEDITMEDILASGEADYRTLHRNEIVDGVVMGFDNGDLIVDVGGKSEGIVPASELTTLSEEEKESLEPGQPIVVSVLNASEDNEGRIVLSVDRARAERLWRELQQKLETGEIVDCKVVGYNKGGLLVDLGGLRGFIPSSQISFLVSSNDADRQSELANLVGRTLQAKVIEVNRKRNRLILSERIATQERKETSKERLIEELREGQIVKGRVTSLADFGAFVDIGGADGLIHLSEISWGRINHPSEVLKPGDEVDVMVLNIDREHKKIALSMKRTQPEPWATAMERYDVGQIVEGEVTQIAPFGVFVRLEDGIEGLVHMSELGDTKVQVGDKLRLRVIKMDTQRRRIGLSVRQLDEPDYAAGEGEEESAEGGEREE</sequence>
<evidence type="ECO:0000313" key="6">
    <source>
        <dbReference type="EMBL" id="ACZ42257.1"/>
    </source>
</evidence>
<dbReference type="SUPFAM" id="SSF50249">
    <property type="entry name" value="Nucleic acid-binding proteins"/>
    <property type="match status" value="4"/>
</dbReference>
<dbReference type="KEGG" id="ttr:Tter_1350"/>
<feature type="domain" description="S1 motif" evidence="5">
    <location>
        <begin position="260"/>
        <end position="328"/>
    </location>
</feature>
<protein>
    <submittedName>
        <fullName evidence="6">RNA binding S1 domain protein</fullName>
    </submittedName>
</protein>
<dbReference type="PROSITE" id="PS50126">
    <property type="entry name" value="S1"/>
    <property type="match status" value="4"/>
</dbReference>
<dbReference type="RefSeq" id="WP_012875292.1">
    <property type="nucleotide sequence ID" value="NC_013525.1"/>
</dbReference>
<feature type="compositionally biased region" description="Basic and acidic residues" evidence="4">
    <location>
        <begin position="39"/>
        <end position="49"/>
    </location>
</feature>
<keyword evidence="7" id="KW-1185">Reference proteome</keyword>
<dbReference type="Proteomes" id="UP000000323">
    <property type="component" value="Chromosome 1"/>
</dbReference>
<dbReference type="CDD" id="cd05688">
    <property type="entry name" value="S1_RPS1_repeat_ec3"/>
    <property type="match status" value="1"/>
</dbReference>
<evidence type="ECO:0000259" key="5">
    <source>
        <dbReference type="PROSITE" id="PS50126"/>
    </source>
</evidence>
<keyword evidence="3" id="KW-0687">Ribonucleoprotein</keyword>
<dbReference type="InterPro" id="IPR035104">
    <property type="entry name" value="Ribosomal_protein_S1-like"/>
</dbReference>
<dbReference type="EMBL" id="CP001825">
    <property type="protein sequence ID" value="ACZ42257.1"/>
    <property type="molecule type" value="Genomic_DNA"/>
</dbReference>
<feature type="region of interest" description="Disordered" evidence="4">
    <location>
        <begin position="410"/>
        <end position="431"/>
    </location>
</feature>
<dbReference type="InterPro" id="IPR050437">
    <property type="entry name" value="Ribos_protein_bS1-like"/>
</dbReference>
<dbReference type="Pfam" id="PF00575">
    <property type="entry name" value="S1"/>
    <property type="match status" value="4"/>
</dbReference>
<feature type="compositionally biased region" description="Acidic residues" evidence="4">
    <location>
        <begin position="418"/>
        <end position="431"/>
    </location>
</feature>
<dbReference type="SMART" id="SM00316">
    <property type="entry name" value="S1"/>
    <property type="match status" value="4"/>
</dbReference>
<dbReference type="InterPro" id="IPR012340">
    <property type="entry name" value="NA-bd_OB-fold"/>
</dbReference>
<dbReference type="OrthoDB" id="9804077at2"/>
<feature type="compositionally biased region" description="Polar residues" evidence="4">
    <location>
        <begin position="1"/>
        <end position="12"/>
    </location>
</feature>
<dbReference type="STRING" id="525904.Tter_1350"/>
<evidence type="ECO:0000313" key="7">
    <source>
        <dbReference type="Proteomes" id="UP000000323"/>
    </source>
</evidence>
<feature type="region of interest" description="Disordered" evidence="4">
    <location>
        <begin position="1"/>
        <end position="61"/>
    </location>
</feature>
<gene>
    <name evidence="6" type="ordered locus">Tter_1350</name>
</gene>
<keyword evidence="2" id="KW-0689">Ribosomal protein</keyword>
<feature type="domain" description="S1 motif" evidence="5">
    <location>
        <begin position="166"/>
        <end position="239"/>
    </location>
</feature>
<dbReference type="InterPro" id="IPR003029">
    <property type="entry name" value="S1_domain"/>
</dbReference>
<comment type="similarity">
    <text evidence="1">Belongs to the bacterial ribosomal protein bS1 family.</text>
</comment>
<dbReference type="GO" id="GO:1990904">
    <property type="term" value="C:ribonucleoprotein complex"/>
    <property type="evidence" value="ECO:0007669"/>
    <property type="project" value="UniProtKB-KW"/>
</dbReference>
<organism evidence="6 7">
    <name type="scientific">Thermobaculum terrenum (strain ATCC BAA-798 / CCMEE 7001 / YNP1)</name>
    <dbReference type="NCBI Taxonomy" id="525904"/>
    <lineage>
        <taxon>Bacteria</taxon>
        <taxon>Bacillati</taxon>
        <taxon>Chloroflexota</taxon>
        <taxon>Chloroflexia</taxon>
        <taxon>Candidatus Thermobaculales</taxon>
        <taxon>Candidatus Thermobaculaceae</taxon>
        <taxon>Thermobaculum</taxon>
    </lineage>
</organism>
<accession>D1CBU2</accession>
<dbReference type="GO" id="GO:0005840">
    <property type="term" value="C:ribosome"/>
    <property type="evidence" value="ECO:0007669"/>
    <property type="project" value="UniProtKB-KW"/>
</dbReference>
<name>D1CBU2_THET1</name>
<feature type="domain" description="S1 motif" evidence="5">
    <location>
        <begin position="345"/>
        <end position="407"/>
    </location>
</feature>
<proteinExistence type="inferred from homology"/>
<evidence type="ECO:0000256" key="3">
    <source>
        <dbReference type="ARBA" id="ARBA00023274"/>
    </source>
</evidence>
<dbReference type="GO" id="GO:0005737">
    <property type="term" value="C:cytoplasm"/>
    <property type="evidence" value="ECO:0007669"/>
    <property type="project" value="UniProtKB-ARBA"/>
</dbReference>
<dbReference type="PRINTS" id="PR00681">
    <property type="entry name" value="RIBOSOMALS1"/>
</dbReference>
<dbReference type="GO" id="GO:0006412">
    <property type="term" value="P:translation"/>
    <property type="evidence" value="ECO:0007669"/>
    <property type="project" value="TreeGrafter"/>
</dbReference>
<dbReference type="CDD" id="cd04465">
    <property type="entry name" value="S1_RPS1_repeat_ec2_hs2"/>
    <property type="match status" value="1"/>
</dbReference>
<dbReference type="GO" id="GO:0003729">
    <property type="term" value="F:mRNA binding"/>
    <property type="evidence" value="ECO:0007669"/>
    <property type="project" value="UniProtKB-ARBA"/>
</dbReference>
<evidence type="ECO:0000256" key="1">
    <source>
        <dbReference type="ARBA" id="ARBA00006767"/>
    </source>
</evidence>
<evidence type="ECO:0000256" key="4">
    <source>
        <dbReference type="SAM" id="MobiDB-lite"/>
    </source>
</evidence>
<dbReference type="PANTHER" id="PTHR10724">
    <property type="entry name" value="30S RIBOSOMAL PROTEIN S1"/>
    <property type="match status" value="1"/>
</dbReference>
<feature type="domain" description="S1 motif" evidence="5">
    <location>
        <begin position="79"/>
        <end position="148"/>
    </location>
</feature>
<dbReference type="PANTHER" id="PTHR10724:SF7">
    <property type="entry name" value="SMALL RIBOSOMAL SUBUNIT PROTEIN BS1C"/>
    <property type="match status" value="1"/>
</dbReference>
<dbReference type="Gene3D" id="2.40.50.140">
    <property type="entry name" value="Nucleic acid-binding proteins"/>
    <property type="match status" value="4"/>
</dbReference>
<evidence type="ECO:0000256" key="2">
    <source>
        <dbReference type="ARBA" id="ARBA00022980"/>
    </source>
</evidence>
<dbReference type="HOGENOM" id="CLU_015805_4_5_0"/>
<reference evidence="7" key="1">
    <citation type="journal article" date="2010" name="Stand. Genomic Sci.">
        <title>Complete genome sequence of 'Thermobaculum terrenum' type strain (YNP1).</title>
        <authorList>
            <person name="Kiss H."/>
            <person name="Cleland D."/>
            <person name="Lapidus A."/>
            <person name="Lucas S."/>
            <person name="Glavina Del Rio T."/>
            <person name="Nolan M."/>
            <person name="Tice H."/>
            <person name="Han C."/>
            <person name="Goodwin L."/>
            <person name="Pitluck S."/>
            <person name="Liolios K."/>
            <person name="Ivanova N."/>
            <person name="Mavromatis K."/>
            <person name="Ovchinnikova G."/>
            <person name="Pati A."/>
            <person name="Chen A."/>
            <person name="Palaniappan K."/>
            <person name="Land M."/>
            <person name="Hauser L."/>
            <person name="Chang Y."/>
            <person name="Jeffries C."/>
            <person name="Lu M."/>
            <person name="Brettin T."/>
            <person name="Detter J."/>
            <person name="Goker M."/>
            <person name="Tindall B."/>
            <person name="Beck B."/>
            <person name="McDermott T."/>
            <person name="Woyke T."/>
            <person name="Bristow J."/>
            <person name="Eisen J."/>
            <person name="Markowitz V."/>
            <person name="Hugenholtz P."/>
            <person name="Kyrpides N."/>
            <person name="Klenk H."/>
            <person name="Cheng J."/>
        </authorList>
    </citation>
    <scope>NUCLEOTIDE SEQUENCE [LARGE SCALE GENOMIC DNA]</scope>
    <source>
        <strain evidence="7">ATCC BAA-798 / YNP1</strain>
    </source>
</reference>